<dbReference type="NCBIfam" id="TIGR00879">
    <property type="entry name" value="SP"/>
    <property type="match status" value="1"/>
</dbReference>
<dbReference type="PROSITE" id="PS00217">
    <property type="entry name" value="SUGAR_TRANSPORT_2"/>
    <property type="match status" value="1"/>
</dbReference>
<dbReference type="Gene3D" id="1.20.1250.20">
    <property type="entry name" value="MFS general substrate transporter like domains"/>
    <property type="match status" value="1"/>
</dbReference>
<evidence type="ECO:0000259" key="10">
    <source>
        <dbReference type="PROSITE" id="PS50850"/>
    </source>
</evidence>
<accession>A0ABP0CUU1</accession>
<feature type="domain" description="Major facilitator superfamily (MFS) profile" evidence="10">
    <location>
        <begin position="1"/>
        <end position="413"/>
    </location>
</feature>
<evidence type="ECO:0000256" key="8">
    <source>
        <dbReference type="SAM" id="MobiDB-lite"/>
    </source>
</evidence>
<keyword evidence="12" id="KW-1185">Reference proteome</keyword>
<dbReference type="InterPro" id="IPR005829">
    <property type="entry name" value="Sugar_transporter_CS"/>
</dbReference>
<feature type="transmembrane region" description="Helical" evidence="9">
    <location>
        <begin position="49"/>
        <end position="71"/>
    </location>
</feature>
<keyword evidence="4 9" id="KW-0812">Transmembrane</keyword>
<evidence type="ECO:0000256" key="3">
    <source>
        <dbReference type="ARBA" id="ARBA00022448"/>
    </source>
</evidence>
<dbReference type="Pfam" id="PF00083">
    <property type="entry name" value="Sugar_tr"/>
    <property type="match status" value="1"/>
</dbReference>
<evidence type="ECO:0000313" key="12">
    <source>
        <dbReference type="Proteomes" id="UP001642406"/>
    </source>
</evidence>
<evidence type="ECO:0000256" key="9">
    <source>
        <dbReference type="SAM" id="Phobius"/>
    </source>
</evidence>
<dbReference type="InterPro" id="IPR020846">
    <property type="entry name" value="MFS_dom"/>
</dbReference>
<feature type="region of interest" description="Disordered" evidence="8">
    <location>
        <begin position="445"/>
        <end position="464"/>
    </location>
</feature>
<comment type="subcellular location">
    <subcellularLocation>
        <location evidence="1">Membrane</location>
        <topology evidence="1">Multi-pass membrane protein</topology>
    </subcellularLocation>
</comment>
<gene>
    <name evidence="11" type="primary">SNF3_3</name>
    <name evidence="11" type="ORF">SBRCBS47491_009446</name>
</gene>
<dbReference type="InterPro" id="IPR036259">
    <property type="entry name" value="MFS_trans_sf"/>
</dbReference>
<feature type="transmembrane region" description="Helical" evidence="9">
    <location>
        <begin position="105"/>
        <end position="125"/>
    </location>
</feature>
<dbReference type="PANTHER" id="PTHR48022:SF17">
    <property type="entry name" value="HEXOSE TRANSPORTER"/>
    <property type="match status" value="1"/>
</dbReference>
<name>A0ABP0CUU1_9PEZI</name>
<feature type="transmembrane region" description="Helical" evidence="9">
    <location>
        <begin position="388"/>
        <end position="410"/>
    </location>
</feature>
<evidence type="ECO:0000256" key="6">
    <source>
        <dbReference type="ARBA" id="ARBA00023136"/>
    </source>
</evidence>
<dbReference type="InterPro" id="IPR005828">
    <property type="entry name" value="MFS_sugar_transport-like"/>
</dbReference>
<dbReference type="SUPFAM" id="SSF103473">
    <property type="entry name" value="MFS general substrate transporter"/>
    <property type="match status" value="1"/>
</dbReference>
<reference evidence="11 12" key="1">
    <citation type="submission" date="2024-01" db="EMBL/GenBank/DDBJ databases">
        <authorList>
            <person name="Allen C."/>
            <person name="Tagirdzhanova G."/>
        </authorList>
    </citation>
    <scope>NUCLEOTIDE SEQUENCE [LARGE SCALE GENOMIC DNA]</scope>
</reference>
<protein>
    <submittedName>
        <fullName evidence="11">Plasma membrane low glucose sensor</fullName>
    </submittedName>
</protein>
<sequence>MATETDSTGQPALTTGQTSLVVSILSAGTFFGALAAGPTGDFFGRRRGLVVSCIVFILGVVLQTAATAIGLFVAGRLIAGFGVGLVSALVPLYQSESAPKWVRGTIVGTYQLCINVGLVIAAAINKGTAYRSDSGSYRIPVAVQIFFGLLLAGGMIFLPETPRYLAQVNKIEEAKASLSFLHGLPVDHSVVQEELREIVTNLEIERAKGGGYLACWQPPFLKRQATGCALQALQQLSGINFIIYYGTKFFNTIGIADAYTTTIIINVVALVSTVPGLYLVETIGRRKLLLAGAAGMALMQLIVAVIGVTISSDAANKAVVSMICIYIFFFEFSWGPCAWVVTGEIFPLHIRAKALSMTTASNWFWNFVLGFVTPYMVDSGPGNAGLGFKVFFVWTAFCLIAVVFVAGFIYETKGLSLEQVDELFLKCNRAYKSPDFRKNEQLLVPSGSAEPPAKSTMPSLTEIV</sequence>
<comment type="similarity">
    <text evidence="2 7">Belongs to the major facilitator superfamily. Sugar transporter (TC 2.A.1.1) family.</text>
</comment>
<dbReference type="PRINTS" id="PR00171">
    <property type="entry name" value="SUGRTRNSPORT"/>
</dbReference>
<feature type="transmembrane region" description="Helical" evidence="9">
    <location>
        <begin position="288"/>
        <end position="312"/>
    </location>
</feature>
<feature type="transmembrane region" description="Helical" evidence="9">
    <location>
        <begin position="354"/>
        <end position="376"/>
    </location>
</feature>
<keyword evidence="5 9" id="KW-1133">Transmembrane helix</keyword>
<organism evidence="11 12">
    <name type="scientific">Sporothrix bragantina</name>
    <dbReference type="NCBI Taxonomy" id="671064"/>
    <lineage>
        <taxon>Eukaryota</taxon>
        <taxon>Fungi</taxon>
        <taxon>Dikarya</taxon>
        <taxon>Ascomycota</taxon>
        <taxon>Pezizomycotina</taxon>
        <taxon>Sordariomycetes</taxon>
        <taxon>Sordariomycetidae</taxon>
        <taxon>Ophiostomatales</taxon>
        <taxon>Ophiostomataceae</taxon>
        <taxon>Sporothrix</taxon>
    </lineage>
</organism>
<dbReference type="PROSITE" id="PS50850">
    <property type="entry name" value="MFS"/>
    <property type="match status" value="1"/>
</dbReference>
<keyword evidence="3 7" id="KW-0813">Transport</keyword>
<dbReference type="EMBL" id="CAWUHC010000149">
    <property type="protein sequence ID" value="CAK7235885.1"/>
    <property type="molecule type" value="Genomic_DNA"/>
</dbReference>
<evidence type="ECO:0000256" key="5">
    <source>
        <dbReference type="ARBA" id="ARBA00022989"/>
    </source>
</evidence>
<feature type="transmembrane region" description="Helical" evidence="9">
    <location>
        <begin position="258"/>
        <end position="281"/>
    </location>
</feature>
<proteinExistence type="inferred from homology"/>
<evidence type="ECO:0000256" key="2">
    <source>
        <dbReference type="ARBA" id="ARBA00010992"/>
    </source>
</evidence>
<evidence type="ECO:0000313" key="11">
    <source>
        <dbReference type="EMBL" id="CAK7235885.1"/>
    </source>
</evidence>
<feature type="transmembrane region" description="Helical" evidence="9">
    <location>
        <begin position="137"/>
        <end position="158"/>
    </location>
</feature>
<evidence type="ECO:0000256" key="7">
    <source>
        <dbReference type="RuleBase" id="RU003346"/>
    </source>
</evidence>
<dbReference type="PANTHER" id="PTHR48022">
    <property type="entry name" value="PLASTIDIC GLUCOSE TRANSPORTER 4"/>
    <property type="match status" value="1"/>
</dbReference>
<evidence type="ECO:0000256" key="4">
    <source>
        <dbReference type="ARBA" id="ARBA00022692"/>
    </source>
</evidence>
<feature type="transmembrane region" description="Helical" evidence="9">
    <location>
        <begin position="20"/>
        <end position="37"/>
    </location>
</feature>
<comment type="caution">
    <text evidence="11">The sequence shown here is derived from an EMBL/GenBank/DDBJ whole genome shotgun (WGS) entry which is preliminary data.</text>
</comment>
<feature type="transmembrane region" description="Helical" evidence="9">
    <location>
        <begin position="318"/>
        <end position="342"/>
    </location>
</feature>
<keyword evidence="6 9" id="KW-0472">Membrane</keyword>
<dbReference type="InterPro" id="IPR003663">
    <property type="entry name" value="Sugar/inositol_transpt"/>
</dbReference>
<evidence type="ECO:0000256" key="1">
    <source>
        <dbReference type="ARBA" id="ARBA00004141"/>
    </source>
</evidence>
<dbReference type="Proteomes" id="UP001642406">
    <property type="component" value="Unassembled WGS sequence"/>
</dbReference>
<dbReference type="InterPro" id="IPR050360">
    <property type="entry name" value="MFS_Sugar_Transporters"/>
</dbReference>